<proteinExistence type="predicted"/>
<dbReference type="EMBL" id="GBEZ01022876">
    <property type="protein sequence ID" value="JAC63983.1"/>
    <property type="molecule type" value="Transcribed_RNA"/>
</dbReference>
<organism evidence="1">
    <name type="scientific">Tetraselmis sp. GSL018</name>
    <dbReference type="NCBI Taxonomy" id="582737"/>
    <lineage>
        <taxon>Eukaryota</taxon>
        <taxon>Viridiplantae</taxon>
        <taxon>Chlorophyta</taxon>
        <taxon>core chlorophytes</taxon>
        <taxon>Chlorodendrophyceae</taxon>
        <taxon>Chlorodendrales</taxon>
        <taxon>Chlorodendraceae</taxon>
        <taxon>Tetraselmis</taxon>
    </lineage>
</organism>
<accession>A0A061QW91</accession>
<gene>
    <name evidence="1" type="ORF">TSPGSL018_19315</name>
</gene>
<protein>
    <submittedName>
        <fullName evidence="1">Uncharacterized protein</fullName>
    </submittedName>
</protein>
<reference evidence="1" key="1">
    <citation type="submission" date="2014-05" db="EMBL/GenBank/DDBJ databases">
        <title>The transcriptome of the halophilic microalga Tetraselmis sp. GSL018 isolated from the Great Salt Lake, Utah.</title>
        <authorList>
            <person name="Jinkerson R.E."/>
            <person name="D'Adamo S."/>
            <person name="Posewitz M.C."/>
        </authorList>
    </citation>
    <scope>NUCLEOTIDE SEQUENCE</scope>
    <source>
        <strain evidence="1">GSL018</strain>
    </source>
</reference>
<sequence>MASKWPGAEILVVMPSRLEAGASCFDHFLTSTSLTGEPLEYARRAGTKGHWAAVEPDRRRWPAW</sequence>
<name>A0A061QW91_9CHLO</name>
<dbReference type="AlphaFoldDB" id="A0A061QW91"/>
<evidence type="ECO:0000313" key="1">
    <source>
        <dbReference type="EMBL" id="JAC63983.1"/>
    </source>
</evidence>